<evidence type="ECO:0000256" key="1">
    <source>
        <dbReference type="ARBA" id="ARBA00004651"/>
    </source>
</evidence>
<dbReference type="Proteomes" id="UP000562352">
    <property type="component" value="Unassembled WGS sequence"/>
</dbReference>
<feature type="transmembrane region" description="Helical" evidence="8">
    <location>
        <begin position="241"/>
        <end position="265"/>
    </location>
</feature>
<dbReference type="InterPro" id="IPR010290">
    <property type="entry name" value="TM_effector"/>
</dbReference>
<dbReference type="InterPro" id="IPR020846">
    <property type="entry name" value="MFS_dom"/>
</dbReference>
<feature type="domain" description="Major facilitator superfamily (MFS) profile" evidence="9">
    <location>
        <begin position="30"/>
        <end position="419"/>
    </location>
</feature>
<feature type="transmembrane region" description="Helical" evidence="8">
    <location>
        <begin position="308"/>
        <end position="325"/>
    </location>
</feature>
<dbReference type="PROSITE" id="PS50850">
    <property type="entry name" value="MFS"/>
    <property type="match status" value="1"/>
</dbReference>
<organism evidence="10 11">
    <name type="scientific">Planomonospora venezuelensis</name>
    <dbReference type="NCBI Taxonomy" id="1999"/>
    <lineage>
        <taxon>Bacteria</taxon>
        <taxon>Bacillati</taxon>
        <taxon>Actinomycetota</taxon>
        <taxon>Actinomycetes</taxon>
        <taxon>Streptosporangiales</taxon>
        <taxon>Streptosporangiaceae</taxon>
        <taxon>Planomonospora</taxon>
    </lineage>
</organism>
<dbReference type="Pfam" id="PF05977">
    <property type="entry name" value="MFS_3"/>
    <property type="match status" value="1"/>
</dbReference>
<dbReference type="InterPro" id="IPR036259">
    <property type="entry name" value="MFS_trans_sf"/>
</dbReference>
<feature type="transmembrane region" description="Helical" evidence="8">
    <location>
        <begin position="397"/>
        <end position="415"/>
    </location>
</feature>
<protein>
    <submittedName>
        <fullName evidence="10">MFS family permease</fullName>
    </submittedName>
</protein>
<evidence type="ECO:0000256" key="3">
    <source>
        <dbReference type="ARBA" id="ARBA00022475"/>
    </source>
</evidence>
<feature type="transmembrane region" description="Helical" evidence="8">
    <location>
        <begin position="109"/>
        <end position="135"/>
    </location>
</feature>
<dbReference type="CDD" id="cd06173">
    <property type="entry name" value="MFS_MefA_like"/>
    <property type="match status" value="1"/>
</dbReference>
<accession>A0A841CUN1</accession>
<keyword evidence="2" id="KW-0813">Transport</keyword>
<evidence type="ECO:0000256" key="8">
    <source>
        <dbReference type="SAM" id="Phobius"/>
    </source>
</evidence>
<comment type="subcellular location">
    <subcellularLocation>
        <location evidence="1">Cell membrane</location>
        <topology evidence="1">Multi-pass membrane protein</topology>
    </subcellularLocation>
</comment>
<evidence type="ECO:0000256" key="2">
    <source>
        <dbReference type="ARBA" id="ARBA00022448"/>
    </source>
</evidence>
<feature type="transmembrane region" description="Helical" evidence="8">
    <location>
        <begin position="331"/>
        <end position="351"/>
    </location>
</feature>
<dbReference type="SUPFAM" id="SSF103473">
    <property type="entry name" value="MFS general substrate transporter"/>
    <property type="match status" value="1"/>
</dbReference>
<keyword evidence="6 8" id="KW-0472">Membrane</keyword>
<feature type="region of interest" description="Disordered" evidence="7">
    <location>
        <begin position="1"/>
        <end position="24"/>
    </location>
</feature>
<evidence type="ECO:0000313" key="10">
    <source>
        <dbReference type="EMBL" id="MBB5961551.1"/>
    </source>
</evidence>
<gene>
    <name evidence="10" type="ORF">FHS22_000808</name>
</gene>
<evidence type="ECO:0000256" key="4">
    <source>
        <dbReference type="ARBA" id="ARBA00022692"/>
    </source>
</evidence>
<proteinExistence type="predicted"/>
<dbReference type="EMBL" id="JACHJJ010000002">
    <property type="protein sequence ID" value="MBB5961551.1"/>
    <property type="molecule type" value="Genomic_DNA"/>
</dbReference>
<name>A0A841CUN1_PLAVE</name>
<feature type="transmembrane region" description="Helical" evidence="8">
    <location>
        <begin position="181"/>
        <end position="208"/>
    </location>
</feature>
<evidence type="ECO:0000256" key="5">
    <source>
        <dbReference type="ARBA" id="ARBA00022989"/>
    </source>
</evidence>
<reference evidence="10 11" key="1">
    <citation type="submission" date="2020-08" db="EMBL/GenBank/DDBJ databases">
        <title>Genomic Encyclopedia of Type Strains, Phase III (KMG-III): the genomes of soil and plant-associated and newly described type strains.</title>
        <authorList>
            <person name="Whitman W."/>
        </authorList>
    </citation>
    <scope>NUCLEOTIDE SEQUENCE [LARGE SCALE GENOMIC DNA]</scope>
    <source>
        <strain evidence="10 11">CECT 3303</strain>
    </source>
</reference>
<evidence type="ECO:0000313" key="11">
    <source>
        <dbReference type="Proteomes" id="UP000562352"/>
    </source>
</evidence>
<dbReference type="RefSeq" id="WP_184938519.1">
    <property type="nucleotide sequence ID" value="NZ_BAAAWZ010000001.1"/>
</dbReference>
<comment type="caution">
    <text evidence="10">The sequence shown here is derived from an EMBL/GenBank/DDBJ whole genome shotgun (WGS) entry which is preliminary data.</text>
</comment>
<feature type="transmembrane region" description="Helical" evidence="8">
    <location>
        <begin position="277"/>
        <end position="296"/>
    </location>
</feature>
<dbReference type="GO" id="GO:0022857">
    <property type="term" value="F:transmembrane transporter activity"/>
    <property type="evidence" value="ECO:0007669"/>
    <property type="project" value="InterPro"/>
</dbReference>
<evidence type="ECO:0000256" key="6">
    <source>
        <dbReference type="ARBA" id="ARBA00023136"/>
    </source>
</evidence>
<feature type="compositionally biased region" description="Basic and acidic residues" evidence="7">
    <location>
        <begin position="1"/>
        <end position="21"/>
    </location>
</feature>
<evidence type="ECO:0000259" key="9">
    <source>
        <dbReference type="PROSITE" id="PS50850"/>
    </source>
</evidence>
<dbReference type="AlphaFoldDB" id="A0A841CUN1"/>
<dbReference type="Gene3D" id="1.20.1250.20">
    <property type="entry name" value="MFS general substrate transporter like domains"/>
    <property type="match status" value="1"/>
</dbReference>
<dbReference type="PANTHER" id="PTHR23513">
    <property type="entry name" value="INTEGRAL MEMBRANE EFFLUX PROTEIN-RELATED"/>
    <property type="match status" value="1"/>
</dbReference>
<keyword evidence="4 8" id="KW-0812">Transmembrane</keyword>
<evidence type="ECO:0000256" key="7">
    <source>
        <dbReference type="SAM" id="MobiDB-lite"/>
    </source>
</evidence>
<dbReference type="GO" id="GO:0005886">
    <property type="term" value="C:plasma membrane"/>
    <property type="evidence" value="ECO:0007669"/>
    <property type="project" value="UniProtKB-SubCell"/>
</dbReference>
<feature type="transmembrane region" description="Helical" evidence="8">
    <location>
        <begin position="372"/>
        <end position="391"/>
    </location>
</feature>
<feature type="transmembrane region" description="Helical" evidence="8">
    <location>
        <begin position="65"/>
        <end position="88"/>
    </location>
</feature>
<keyword evidence="11" id="KW-1185">Reference proteome</keyword>
<keyword evidence="5 8" id="KW-1133">Transmembrane helix</keyword>
<sequence length="430" mass="44692">MAADDRTAGDRTGDGRQRAARDGPPPLGAAFWRLWTSAALSNLADGIFKVALPLVAVRFTDSPTLIAGLTFALTLPWLFFALPAGALADRLDRRRMMLGANTVRAVLPAVLAVAALTGAGSLWVLYAVAVCVGVTETVYDTSAQSILPQVVPRERLSRANGRLHAAELTANEFVGPPLGGFLVAAAAAAAFAAPVALWAAAVAALLLVRGPFRIERERNTTVRGDIAEGLRFLRRHRLLRTLAAMVGVANFATSATWAVLVLYAVGPGSAMGLSEPAYGLLLTAAAAGSLVGSLVAERVERALGRARSLALTVLVGVPFLGAPAVTADPFAIGAAFFAGGLSIAVWNVITVSLRQRVTPDRLLGRVNSVYRLLAWGTMPLGAAAGGLLAQFSGLRAVFAAMALLTLARLAGMLVVTDRAMDAAERDAGRS</sequence>
<keyword evidence="3" id="KW-1003">Cell membrane</keyword>
<dbReference type="PANTHER" id="PTHR23513:SF11">
    <property type="entry name" value="STAPHYLOFERRIN A TRANSPORTER"/>
    <property type="match status" value="1"/>
</dbReference>